<evidence type="ECO:0000256" key="1">
    <source>
        <dbReference type="SAM" id="MobiDB-lite"/>
    </source>
</evidence>
<dbReference type="OrthoDB" id="45583at2759"/>
<feature type="compositionally biased region" description="Basic and acidic residues" evidence="1">
    <location>
        <begin position="38"/>
        <end position="58"/>
    </location>
</feature>
<name>A0A1E7FBY9_9STRA</name>
<accession>A0A1E7FBY9</accession>
<evidence type="ECO:0000313" key="3">
    <source>
        <dbReference type="Proteomes" id="UP000095751"/>
    </source>
</evidence>
<feature type="region of interest" description="Disordered" evidence="1">
    <location>
        <begin position="30"/>
        <end position="73"/>
    </location>
</feature>
<proteinExistence type="predicted"/>
<protein>
    <recommendedName>
        <fullName evidence="4">SCP domain-containing protein</fullName>
    </recommendedName>
</protein>
<organism evidence="2 3">
    <name type="scientific">Fragilariopsis cylindrus CCMP1102</name>
    <dbReference type="NCBI Taxonomy" id="635003"/>
    <lineage>
        <taxon>Eukaryota</taxon>
        <taxon>Sar</taxon>
        <taxon>Stramenopiles</taxon>
        <taxon>Ochrophyta</taxon>
        <taxon>Bacillariophyta</taxon>
        <taxon>Bacillariophyceae</taxon>
        <taxon>Bacillariophycidae</taxon>
        <taxon>Bacillariales</taxon>
        <taxon>Bacillariaceae</taxon>
        <taxon>Fragilariopsis</taxon>
    </lineage>
</organism>
<dbReference type="InterPro" id="IPR035940">
    <property type="entry name" value="CAP_sf"/>
</dbReference>
<dbReference type="AlphaFoldDB" id="A0A1E7FBY9"/>
<sequence length="343" mass="39018">MTALVAPAFQTKSKRNLFLQNDEIIEEFNTDQDASCTEETKIEFPNEQNDKVNSDRDSNNNNDTNDMNKEEITTTVLPTIMVPDIAKVVPTTDTETSSSPKNKNAPAKGNFFSRLFGVGGRTKRKKSRKRHATKSKGVYFDTRTGDVPSESIKTIDTAILTNEVVVLNWIQSDLENHDKDVPIIVRRPAYDIYNEADDKKLLKKILSNCRKLPQALGKYASNHIMVNKERLKRNIPPLRRERHMDQIAREQAQLMAEERKLFQIDTPTDLQNRLSIHTDVDLSFQRTGMNIGRGKSVPEIHRFMMAALAERNNINDKRFFKMGMGTARAENGVLYLCQIFGGG</sequence>
<evidence type="ECO:0000313" key="2">
    <source>
        <dbReference type="EMBL" id="OEU15323.1"/>
    </source>
</evidence>
<gene>
    <name evidence="2" type="ORF">FRACYDRAFT_240005</name>
</gene>
<dbReference type="SUPFAM" id="SSF55797">
    <property type="entry name" value="PR-1-like"/>
    <property type="match status" value="1"/>
</dbReference>
<dbReference type="Proteomes" id="UP000095751">
    <property type="component" value="Unassembled WGS sequence"/>
</dbReference>
<dbReference type="InParanoid" id="A0A1E7FBY9"/>
<dbReference type="KEGG" id="fcy:FRACYDRAFT_240005"/>
<reference evidence="2 3" key="1">
    <citation type="submission" date="2016-09" db="EMBL/GenBank/DDBJ databases">
        <title>Extensive genetic diversity and differential bi-allelic expression allows diatom success in the polar Southern Ocean.</title>
        <authorList>
            <consortium name="DOE Joint Genome Institute"/>
            <person name="Mock T."/>
            <person name="Otillar R.P."/>
            <person name="Strauss J."/>
            <person name="Dupont C."/>
            <person name="Frickenhaus S."/>
            <person name="Maumus F."/>
            <person name="Mcmullan M."/>
            <person name="Sanges R."/>
            <person name="Schmutz J."/>
            <person name="Toseland A."/>
            <person name="Valas R."/>
            <person name="Veluchamy A."/>
            <person name="Ward B.J."/>
            <person name="Allen A."/>
            <person name="Barry K."/>
            <person name="Falciatore A."/>
            <person name="Ferrante M."/>
            <person name="Fortunato A.E."/>
            <person name="Gloeckner G."/>
            <person name="Gruber A."/>
            <person name="Hipkin R."/>
            <person name="Janech M."/>
            <person name="Kroth P."/>
            <person name="Leese F."/>
            <person name="Lindquist E."/>
            <person name="Lyon B.R."/>
            <person name="Martin J."/>
            <person name="Mayer C."/>
            <person name="Parker M."/>
            <person name="Quesneville H."/>
            <person name="Raymond J."/>
            <person name="Uhlig C."/>
            <person name="Valentin K.U."/>
            <person name="Worden A.Z."/>
            <person name="Armbrust E.V."/>
            <person name="Bowler C."/>
            <person name="Green B."/>
            <person name="Moulton V."/>
            <person name="Van Oosterhout C."/>
            <person name="Grigoriev I."/>
        </authorList>
    </citation>
    <scope>NUCLEOTIDE SEQUENCE [LARGE SCALE GENOMIC DNA]</scope>
    <source>
        <strain evidence="2 3">CCMP1102</strain>
    </source>
</reference>
<keyword evidence="3" id="KW-1185">Reference proteome</keyword>
<dbReference type="EMBL" id="KV784359">
    <property type="protein sequence ID" value="OEU15323.1"/>
    <property type="molecule type" value="Genomic_DNA"/>
</dbReference>
<evidence type="ECO:0008006" key="4">
    <source>
        <dbReference type="Google" id="ProtNLM"/>
    </source>
</evidence>
<dbReference type="Gene3D" id="3.40.33.10">
    <property type="entry name" value="CAP"/>
    <property type="match status" value="1"/>
</dbReference>